<protein>
    <submittedName>
        <fullName evidence="1">TonB-dependent receptor, plug</fullName>
    </submittedName>
</protein>
<name>A0A090II61_9GAMM</name>
<proteinExistence type="predicted"/>
<evidence type="ECO:0000313" key="1">
    <source>
        <dbReference type="EMBL" id="SGZ16635.1"/>
    </source>
</evidence>
<dbReference type="EMBL" id="FPLD01000129">
    <property type="protein sequence ID" value="SGZ16635.1"/>
    <property type="molecule type" value="Genomic_DNA"/>
</dbReference>
<accession>A0A090II61</accession>
<dbReference type="HOGENOM" id="CLU_1600849_0_0_6"/>
<gene>
    <name evidence="1" type="ORF">NVI5450_4376</name>
</gene>
<organism evidence="1 2">
    <name type="scientific">Moritella viscosa</name>
    <dbReference type="NCBI Taxonomy" id="80854"/>
    <lineage>
        <taxon>Bacteria</taxon>
        <taxon>Pseudomonadati</taxon>
        <taxon>Pseudomonadota</taxon>
        <taxon>Gammaproteobacteria</taxon>
        <taxon>Alteromonadales</taxon>
        <taxon>Moritellaceae</taxon>
        <taxon>Moritella</taxon>
    </lineage>
</organism>
<dbReference type="Proteomes" id="UP000183794">
    <property type="component" value="Unassembled WGS sequence"/>
</dbReference>
<reference evidence="1 2" key="1">
    <citation type="submission" date="2016-11" db="EMBL/GenBank/DDBJ databases">
        <authorList>
            <person name="Jaros S."/>
            <person name="Januszkiewicz K."/>
            <person name="Wedrychowicz H."/>
        </authorList>
    </citation>
    <scope>NUCLEOTIDE SEQUENCE [LARGE SCALE GENOMIC DNA]</scope>
    <source>
        <strain evidence="1">NVI 5450</strain>
    </source>
</reference>
<dbReference type="OrthoDB" id="7068218at2"/>
<dbReference type="PATRIC" id="fig|80854.5.peg.1885"/>
<evidence type="ECO:0000313" key="2">
    <source>
        <dbReference type="Proteomes" id="UP000183794"/>
    </source>
</evidence>
<dbReference type="KEGG" id="mvs:MVIS_1771"/>
<dbReference type="AlphaFoldDB" id="A0A090II61"/>
<sequence length="166" mass="18934">MKIEKMPEDILGLVNEFGLNMPKMCYMNGFLLVMQTLAKKDFDINYVLVEIEDTDGKIYPHAVVSSNGAFYDPTLEPQGLVESTKYVLIKEFSTEEIVNLMNAKFKPEQIKNMCDGNEAFWPLQQVGKNQFEFRDDGSPTIYLKPKSKQSSQKGLLDSIKSLLCFK</sequence>
<keyword evidence="1" id="KW-0675">Receptor</keyword>
<dbReference type="RefSeq" id="WP_045110051.1">
    <property type="nucleotide sequence ID" value="NZ_CAWRBC010000124.1"/>
</dbReference>